<proteinExistence type="predicted"/>
<accession>R0GSL6</accession>
<evidence type="ECO:0000313" key="2">
    <source>
        <dbReference type="EMBL" id="EOA38781.1"/>
    </source>
</evidence>
<feature type="region of interest" description="Disordered" evidence="1">
    <location>
        <begin position="1"/>
        <end position="146"/>
    </location>
</feature>
<protein>
    <submittedName>
        <fullName evidence="2">Uncharacterized protein</fullName>
    </submittedName>
</protein>
<dbReference type="EMBL" id="KB870805">
    <property type="protein sequence ID" value="EOA38781.1"/>
    <property type="molecule type" value="Genomic_DNA"/>
</dbReference>
<dbReference type="SMART" id="SM00384">
    <property type="entry name" value="AT_hook"/>
    <property type="match status" value="5"/>
</dbReference>
<dbReference type="PRINTS" id="PR00929">
    <property type="entry name" value="ATHOOK"/>
</dbReference>
<gene>
    <name evidence="2" type="ORF">CARUB_v10011029mg</name>
</gene>
<evidence type="ECO:0000256" key="1">
    <source>
        <dbReference type="SAM" id="MobiDB-lite"/>
    </source>
</evidence>
<sequence length="210" mass="21576">MAKTASTPPGTGSEAPRSDTPGDASGNKLQPDVSAAVSAAPDNTASQKRGRGRPPKAKSGSTRNGAVSAKKPVGRPKRNVAPVPTASVAAGVKRRGRPKRSNPPASVVTTATGEGSRKRGRPKRDDVADATVPVAPAKKRGRKPNVEVAAAAKPVRKTRKKSISVAPVAAGIGDLKRRTALLQKKVKEAAAKLKAAVTAIDEVQEIVARM</sequence>
<dbReference type="GO" id="GO:0003677">
    <property type="term" value="F:DNA binding"/>
    <property type="evidence" value="ECO:0007669"/>
    <property type="project" value="InterPro"/>
</dbReference>
<dbReference type="InterPro" id="IPR017956">
    <property type="entry name" value="AT_hook_DNA-bd_motif"/>
</dbReference>
<dbReference type="KEGG" id="crb:17900178"/>
<dbReference type="STRING" id="81985.R0GSL6"/>
<feature type="compositionally biased region" description="Polar residues" evidence="1">
    <location>
        <begin position="103"/>
        <end position="113"/>
    </location>
</feature>
<dbReference type="eggNOG" id="KOG0672">
    <property type="taxonomic scope" value="Eukaryota"/>
</dbReference>
<dbReference type="OrthoDB" id="1104560at2759"/>
<name>R0GSL6_9BRAS</name>
<reference evidence="3" key="1">
    <citation type="journal article" date="2013" name="Nat. Genet.">
        <title>The Capsella rubella genome and the genomic consequences of rapid mating system evolution.</title>
        <authorList>
            <person name="Slotte T."/>
            <person name="Hazzouri K.M."/>
            <person name="Agren J.A."/>
            <person name="Koenig D."/>
            <person name="Maumus F."/>
            <person name="Guo Y.L."/>
            <person name="Steige K."/>
            <person name="Platts A.E."/>
            <person name="Escobar J.S."/>
            <person name="Newman L.K."/>
            <person name="Wang W."/>
            <person name="Mandakova T."/>
            <person name="Vello E."/>
            <person name="Smith L.M."/>
            <person name="Henz S.R."/>
            <person name="Steffen J."/>
            <person name="Takuno S."/>
            <person name="Brandvain Y."/>
            <person name="Coop G."/>
            <person name="Andolfatto P."/>
            <person name="Hu T.T."/>
            <person name="Blanchette M."/>
            <person name="Clark R.M."/>
            <person name="Quesneville H."/>
            <person name="Nordborg M."/>
            <person name="Gaut B.S."/>
            <person name="Lysak M.A."/>
            <person name="Jenkins J."/>
            <person name="Grimwood J."/>
            <person name="Chapman J."/>
            <person name="Prochnik S."/>
            <person name="Shu S."/>
            <person name="Rokhsar D."/>
            <person name="Schmutz J."/>
            <person name="Weigel D."/>
            <person name="Wright S.I."/>
        </authorList>
    </citation>
    <scope>NUCLEOTIDE SEQUENCE [LARGE SCALE GENOMIC DNA]</scope>
    <source>
        <strain evidence="3">cv. Monte Gargano</strain>
    </source>
</reference>
<dbReference type="AlphaFoldDB" id="R0GSL6"/>
<evidence type="ECO:0000313" key="3">
    <source>
        <dbReference type="Proteomes" id="UP000029121"/>
    </source>
</evidence>
<dbReference type="Proteomes" id="UP000029121">
    <property type="component" value="Unassembled WGS sequence"/>
</dbReference>
<keyword evidence="3" id="KW-1185">Reference proteome</keyword>
<feature type="compositionally biased region" description="Polar residues" evidence="1">
    <location>
        <begin position="1"/>
        <end position="10"/>
    </location>
</feature>
<organism evidence="2 3">
    <name type="scientific">Capsella rubella</name>
    <dbReference type="NCBI Taxonomy" id="81985"/>
    <lineage>
        <taxon>Eukaryota</taxon>
        <taxon>Viridiplantae</taxon>
        <taxon>Streptophyta</taxon>
        <taxon>Embryophyta</taxon>
        <taxon>Tracheophyta</taxon>
        <taxon>Spermatophyta</taxon>
        <taxon>Magnoliopsida</taxon>
        <taxon>eudicotyledons</taxon>
        <taxon>Gunneridae</taxon>
        <taxon>Pentapetalae</taxon>
        <taxon>rosids</taxon>
        <taxon>malvids</taxon>
        <taxon>Brassicales</taxon>
        <taxon>Brassicaceae</taxon>
        <taxon>Camelineae</taxon>
        <taxon>Capsella</taxon>
    </lineage>
</organism>